<feature type="site" description="Lowers pKa of active site Tyr" evidence="3">
    <location>
        <position position="86"/>
    </location>
</feature>
<name>A0A1Y2C4Q5_9FUNG</name>
<protein>
    <submittedName>
        <fullName evidence="5">Aldo/keto reductase</fullName>
    </submittedName>
</protein>
<dbReference type="InterPro" id="IPR020471">
    <property type="entry name" value="AKR"/>
</dbReference>
<dbReference type="Proteomes" id="UP000193642">
    <property type="component" value="Unassembled WGS sequence"/>
</dbReference>
<dbReference type="SUPFAM" id="SSF51430">
    <property type="entry name" value="NAD(P)-linked oxidoreductase"/>
    <property type="match status" value="1"/>
</dbReference>
<dbReference type="PRINTS" id="PR00069">
    <property type="entry name" value="ALDKETRDTASE"/>
</dbReference>
<feature type="domain" description="NADP-dependent oxidoreductase" evidence="4">
    <location>
        <begin position="40"/>
        <end position="285"/>
    </location>
</feature>
<feature type="binding site" evidence="2">
    <location>
        <position position="119"/>
    </location>
    <ligand>
        <name>substrate</name>
    </ligand>
</feature>
<keyword evidence="6" id="KW-1185">Reference proteome</keyword>
<accession>A0A1Y2C4Q5</accession>
<feature type="active site" description="Proton donor" evidence="1">
    <location>
        <position position="64"/>
    </location>
</feature>
<dbReference type="InterPro" id="IPR036812">
    <property type="entry name" value="NAD(P)_OxRdtase_dom_sf"/>
</dbReference>
<dbReference type="PANTHER" id="PTHR11732">
    <property type="entry name" value="ALDO/KETO REDUCTASE"/>
    <property type="match status" value="1"/>
</dbReference>
<comment type="caution">
    <text evidence="5">The sequence shown here is derived from an EMBL/GenBank/DDBJ whole genome shotgun (WGS) entry which is preliminary data.</text>
</comment>
<dbReference type="PIRSF" id="PIRSF000097">
    <property type="entry name" value="AKR"/>
    <property type="match status" value="1"/>
</dbReference>
<proteinExistence type="predicted"/>
<organism evidence="5 6">
    <name type="scientific">Rhizoclosmatium globosum</name>
    <dbReference type="NCBI Taxonomy" id="329046"/>
    <lineage>
        <taxon>Eukaryota</taxon>
        <taxon>Fungi</taxon>
        <taxon>Fungi incertae sedis</taxon>
        <taxon>Chytridiomycota</taxon>
        <taxon>Chytridiomycota incertae sedis</taxon>
        <taxon>Chytridiomycetes</taxon>
        <taxon>Chytridiales</taxon>
        <taxon>Chytriomycetaceae</taxon>
        <taxon>Rhizoclosmatium</taxon>
    </lineage>
</organism>
<evidence type="ECO:0000259" key="4">
    <source>
        <dbReference type="Pfam" id="PF00248"/>
    </source>
</evidence>
<dbReference type="Gene3D" id="3.20.20.100">
    <property type="entry name" value="NADP-dependent oxidoreductase domain"/>
    <property type="match status" value="1"/>
</dbReference>
<dbReference type="STRING" id="329046.A0A1Y2C4Q5"/>
<dbReference type="OrthoDB" id="416253at2759"/>
<evidence type="ECO:0000256" key="2">
    <source>
        <dbReference type="PIRSR" id="PIRSR000097-2"/>
    </source>
</evidence>
<dbReference type="AlphaFoldDB" id="A0A1Y2C4Q5"/>
<evidence type="ECO:0000313" key="5">
    <source>
        <dbReference type="EMBL" id="ORY41991.1"/>
    </source>
</evidence>
<evidence type="ECO:0000313" key="6">
    <source>
        <dbReference type="Proteomes" id="UP000193642"/>
    </source>
</evidence>
<dbReference type="Pfam" id="PF00248">
    <property type="entry name" value="Aldo_ket_red"/>
    <property type="match status" value="1"/>
</dbReference>
<dbReference type="GO" id="GO:0016491">
    <property type="term" value="F:oxidoreductase activity"/>
    <property type="evidence" value="ECO:0007669"/>
    <property type="project" value="InterPro"/>
</dbReference>
<reference evidence="5 6" key="1">
    <citation type="submission" date="2016-07" db="EMBL/GenBank/DDBJ databases">
        <title>Pervasive Adenine N6-methylation of Active Genes in Fungi.</title>
        <authorList>
            <consortium name="DOE Joint Genome Institute"/>
            <person name="Mondo S.J."/>
            <person name="Dannebaum R.O."/>
            <person name="Kuo R.C."/>
            <person name="Labutti K."/>
            <person name="Haridas S."/>
            <person name="Kuo A."/>
            <person name="Salamov A."/>
            <person name="Ahrendt S.R."/>
            <person name="Lipzen A."/>
            <person name="Sullivan W."/>
            <person name="Andreopoulos W.B."/>
            <person name="Clum A."/>
            <person name="Lindquist E."/>
            <person name="Daum C."/>
            <person name="Ramamoorthy G.K."/>
            <person name="Gryganskyi A."/>
            <person name="Culley D."/>
            <person name="Magnuson J.K."/>
            <person name="James T.Y."/>
            <person name="O'Malley M.A."/>
            <person name="Stajich J.E."/>
            <person name="Spatafora J.W."/>
            <person name="Visel A."/>
            <person name="Grigoriev I.V."/>
        </authorList>
    </citation>
    <scope>NUCLEOTIDE SEQUENCE [LARGE SCALE GENOMIC DNA]</scope>
    <source>
        <strain evidence="5 6">JEL800</strain>
    </source>
</reference>
<evidence type="ECO:0000256" key="1">
    <source>
        <dbReference type="PIRSR" id="PIRSR000097-1"/>
    </source>
</evidence>
<evidence type="ECO:0000256" key="3">
    <source>
        <dbReference type="PIRSR" id="PIRSR000097-3"/>
    </source>
</evidence>
<dbReference type="InterPro" id="IPR023210">
    <property type="entry name" value="NADP_OxRdtase_dom"/>
</dbReference>
<sequence length="305" mass="33275">MTASAHTLVLNDGVIVPKLAYGTGTKWFKRGDSTDPDAINQELVESILTALRLGFTHIDTAESYGTEPEYLKETGKPRSSIFITTKVSAPPADIKQSLANSLKKLGPSVEGYVDLYLIHSPFWDYDAADSKLPIKQVWSDFESLVESKQTRSIGVSNWRIQDFKAVLATNPKIKPSVNQIEFHAYSQGLKLRDFVEVEAKIGTVVAAYGPLQPLIKFAENGRVQDVVNKIAATKGAGITGSQVLLAWGWAVGTIQVTTSAKEDRLKEAVAALDVVLTADEVSDISIAGAETSTQRKFWIGKEFDD</sequence>
<dbReference type="EMBL" id="MCGO01000030">
    <property type="protein sequence ID" value="ORY41991.1"/>
    <property type="molecule type" value="Genomic_DNA"/>
</dbReference>
<gene>
    <name evidence="5" type="ORF">BCR33DRAFT_767335</name>
</gene>